<feature type="coiled-coil region" evidence="6">
    <location>
        <begin position="112"/>
        <end position="146"/>
    </location>
</feature>
<gene>
    <name evidence="8" type="ORF">ACJMK2_006448</name>
</gene>
<evidence type="ECO:0000256" key="5">
    <source>
        <dbReference type="PROSITE-ProRule" id="PRU00309"/>
    </source>
</evidence>
<keyword evidence="6" id="KW-0175">Coiled coil</keyword>
<dbReference type="EMBL" id="JBJQND010000010">
    <property type="protein sequence ID" value="KAL3864794.1"/>
    <property type="molecule type" value="Genomic_DNA"/>
</dbReference>
<dbReference type="AlphaFoldDB" id="A0ABD3VT61"/>
<dbReference type="GO" id="GO:0008270">
    <property type="term" value="F:zinc ion binding"/>
    <property type="evidence" value="ECO:0007669"/>
    <property type="project" value="UniProtKB-KW"/>
</dbReference>
<keyword evidence="4 5" id="KW-0238">DNA-binding</keyword>
<dbReference type="PANTHER" id="PTHR46600:SF11">
    <property type="entry name" value="THAP DOMAIN-CONTAINING PROTEIN 10"/>
    <property type="match status" value="1"/>
</dbReference>
<evidence type="ECO:0000256" key="4">
    <source>
        <dbReference type="ARBA" id="ARBA00023125"/>
    </source>
</evidence>
<dbReference type="Pfam" id="PF05485">
    <property type="entry name" value="THAP"/>
    <property type="match status" value="1"/>
</dbReference>
<name>A0ABD3VT61_SINWO</name>
<evidence type="ECO:0000256" key="6">
    <source>
        <dbReference type="SAM" id="Coils"/>
    </source>
</evidence>
<evidence type="ECO:0000256" key="3">
    <source>
        <dbReference type="ARBA" id="ARBA00022833"/>
    </source>
</evidence>
<keyword evidence="1" id="KW-0479">Metal-binding</keyword>
<evidence type="ECO:0000313" key="8">
    <source>
        <dbReference type="EMBL" id="KAL3864794.1"/>
    </source>
</evidence>
<organism evidence="8 9">
    <name type="scientific">Sinanodonta woodiana</name>
    <name type="common">Chinese pond mussel</name>
    <name type="synonym">Anodonta woodiana</name>
    <dbReference type="NCBI Taxonomy" id="1069815"/>
    <lineage>
        <taxon>Eukaryota</taxon>
        <taxon>Metazoa</taxon>
        <taxon>Spiralia</taxon>
        <taxon>Lophotrochozoa</taxon>
        <taxon>Mollusca</taxon>
        <taxon>Bivalvia</taxon>
        <taxon>Autobranchia</taxon>
        <taxon>Heteroconchia</taxon>
        <taxon>Palaeoheterodonta</taxon>
        <taxon>Unionida</taxon>
        <taxon>Unionoidea</taxon>
        <taxon>Unionidae</taxon>
        <taxon>Unioninae</taxon>
        <taxon>Sinanodonta</taxon>
    </lineage>
</organism>
<feature type="domain" description="THAP-type" evidence="7">
    <location>
        <begin position="1"/>
        <end position="83"/>
    </location>
</feature>
<dbReference type="InterPro" id="IPR026516">
    <property type="entry name" value="THAP1/10"/>
</dbReference>
<keyword evidence="2 5" id="KW-0863">Zinc-finger</keyword>
<dbReference type="SUPFAM" id="SSF57716">
    <property type="entry name" value="Glucocorticoid receptor-like (DNA-binding domain)"/>
    <property type="match status" value="1"/>
</dbReference>
<dbReference type="InterPro" id="IPR006612">
    <property type="entry name" value="THAP_Znf"/>
</dbReference>
<keyword evidence="9" id="KW-1185">Reference proteome</keyword>
<dbReference type="PROSITE" id="PS50950">
    <property type="entry name" value="ZF_THAP"/>
    <property type="match status" value="1"/>
</dbReference>
<dbReference type="Proteomes" id="UP001634394">
    <property type="component" value="Unassembled WGS sequence"/>
</dbReference>
<evidence type="ECO:0000256" key="1">
    <source>
        <dbReference type="ARBA" id="ARBA00022723"/>
    </source>
</evidence>
<accession>A0ABD3VT61</accession>
<sequence length="195" mass="22786">MMGLKGSFFFPKDHVCRIKWIEAVGERERERDGKVVLFIPTATSRFCIRHFEDSCFLHPPSVVVSIDVQMKLNVLKTAVPTIFPETVEYKKKTLPSPEKLDHLNPVESYMTLDELLEKHDSQQAEAASEERHLIEEQLRMEELLQQGRKHESHTPLNYQIGLDFQHVSSDRGKKKHYNFILITIFFFVQLFANTK</sequence>
<dbReference type="GO" id="GO:0003677">
    <property type="term" value="F:DNA binding"/>
    <property type="evidence" value="ECO:0007669"/>
    <property type="project" value="UniProtKB-UniRule"/>
</dbReference>
<evidence type="ECO:0000313" key="9">
    <source>
        <dbReference type="Proteomes" id="UP001634394"/>
    </source>
</evidence>
<dbReference type="PANTHER" id="PTHR46600">
    <property type="entry name" value="THAP DOMAIN-CONTAINING"/>
    <property type="match status" value="1"/>
</dbReference>
<comment type="caution">
    <text evidence="8">The sequence shown here is derived from an EMBL/GenBank/DDBJ whole genome shotgun (WGS) entry which is preliminary data.</text>
</comment>
<dbReference type="SMART" id="SM00692">
    <property type="entry name" value="DM3"/>
    <property type="match status" value="1"/>
</dbReference>
<evidence type="ECO:0000259" key="7">
    <source>
        <dbReference type="PROSITE" id="PS50950"/>
    </source>
</evidence>
<evidence type="ECO:0000256" key="2">
    <source>
        <dbReference type="ARBA" id="ARBA00022771"/>
    </source>
</evidence>
<protein>
    <recommendedName>
        <fullName evidence="7">THAP-type domain-containing protein</fullName>
    </recommendedName>
</protein>
<reference evidence="8 9" key="1">
    <citation type="submission" date="2024-11" db="EMBL/GenBank/DDBJ databases">
        <title>Chromosome-level genome assembly of the freshwater bivalve Anodonta woodiana.</title>
        <authorList>
            <person name="Chen X."/>
        </authorList>
    </citation>
    <scope>NUCLEOTIDE SEQUENCE [LARGE SCALE GENOMIC DNA]</scope>
    <source>
        <strain evidence="8">MN2024</strain>
        <tissue evidence="8">Gills</tissue>
    </source>
</reference>
<keyword evidence="3" id="KW-0862">Zinc</keyword>
<proteinExistence type="predicted"/>